<reference evidence="2" key="1">
    <citation type="submission" date="2015-01" db="EMBL/GenBank/DDBJ databases">
        <title>Comparative genome analysis of Bacillus coagulans HM-08, Clostridium butyricum HM-68, Bacillus subtilis HM-66 and Bacillus paralicheniformis BL-09.</title>
        <authorList>
            <person name="Zhang H."/>
        </authorList>
    </citation>
    <scope>NUCLEOTIDE SEQUENCE [LARGE SCALE GENOMIC DNA]</scope>
    <source>
        <strain evidence="2">HM-08</strain>
    </source>
</reference>
<dbReference type="RefSeq" id="WP_155375944.1">
    <property type="nucleotide sequence ID" value="NZ_CP010525.1"/>
</dbReference>
<keyword evidence="2" id="KW-1185">Reference proteome</keyword>
<dbReference type="AlphaFoldDB" id="A0AAN0T934"/>
<evidence type="ECO:0000313" key="1">
    <source>
        <dbReference type="EMBL" id="AJO24798.1"/>
    </source>
</evidence>
<accession>A0AAN0T934</accession>
<organism evidence="1 2">
    <name type="scientific">Heyndrickxia coagulans</name>
    <name type="common">Weizmannia coagulans</name>
    <dbReference type="NCBI Taxonomy" id="1398"/>
    <lineage>
        <taxon>Bacteria</taxon>
        <taxon>Bacillati</taxon>
        <taxon>Bacillota</taxon>
        <taxon>Bacilli</taxon>
        <taxon>Bacillales</taxon>
        <taxon>Bacillaceae</taxon>
        <taxon>Heyndrickxia</taxon>
    </lineage>
</organism>
<protein>
    <submittedName>
        <fullName evidence="1">Uncharacterized protein</fullName>
    </submittedName>
</protein>
<dbReference type="EMBL" id="CP010525">
    <property type="protein sequence ID" value="AJO24798.1"/>
    <property type="molecule type" value="Genomic_DNA"/>
</dbReference>
<evidence type="ECO:0000313" key="2">
    <source>
        <dbReference type="Proteomes" id="UP000032024"/>
    </source>
</evidence>
<name>A0AAN0T934_HEYCO</name>
<gene>
    <name evidence="1" type="ORF">SB48_HM08orf06333</name>
</gene>
<dbReference type="Proteomes" id="UP000032024">
    <property type="component" value="Chromosome"/>
</dbReference>
<sequence length="52" mass="6315">MNLKINRRRKRAIKKAEREMEILEDWKERVLLVGGSLRKDRDGKYYGVAYFD</sequence>
<proteinExistence type="predicted"/>